<protein>
    <submittedName>
        <fullName evidence="1">Uncharacterized protein</fullName>
    </submittedName>
</protein>
<proteinExistence type="predicted"/>
<reference evidence="1 2" key="1">
    <citation type="submission" date="2019-02" db="EMBL/GenBank/DDBJ databases">
        <title>Genomic Encyclopedia of Type Strains, Phase IV (KMG-IV): sequencing the most valuable type-strain genomes for metagenomic binning, comparative biology and taxonomic classification.</title>
        <authorList>
            <person name="Goeker M."/>
        </authorList>
    </citation>
    <scope>NUCLEOTIDE SEQUENCE [LARGE SCALE GENOMIC DNA]</scope>
    <source>
        <strain evidence="1 2">DSM 101727</strain>
    </source>
</reference>
<evidence type="ECO:0000313" key="2">
    <source>
        <dbReference type="Proteomes" id="UP000294257"/>
    </source>
</evidence>
<sequence length="133" mass="14648">MYLILAAAFVVLTAIAAIAYHQARVDQQDLDKAKELQARFTAARLPFPVDLNDITRMFRSDGGAVCADPESALRQARWQQDMSNGATGPGQRPIISDRDIALADTLIIDTYCPSKLPAFRAKIDNLKLDDTAR</sequence>
<organism evidence="1 2">
    <name type="scientific">Herbihabitans rhizosphaerae</name>
    <dbReference type="NCBI Taxonomy" id="1872711"/>
    <lineage>
        <taxon>Bacteria</taxon>
        <taxon>Bacillati</taxon>
        <taxon>Actinomycetota</taxon>
        <taxon>Actinomycetes</taxon>
        <taxon>Pseudonocardiales</taxon>
        <taxon>Pseudonocardiaceae</taxon>
        <taxon>Herbihabitans</taxon>
    </lineage>
</organism>
<keyword evidence="2" id="KW-1185">Reference proteome</keyword>
<evidence type="ECO:0000313" key="1">
    <source>
        <dbReference type="EMBL" id="RZS34700.1"/>
    </source>
</evidence>
<dbReference type="AlphaFoldDB" id="A0A4Q7KIF6"/>
<dbReference type="OrthoDB" id="3628158at2"/>
<comment type="caution">
    <text evidence="1">The sequence shown here is derived from an EMBL/GenBank/DDBJ whole genome shotgun (WGS) entry which is preliminary data.</text>
</comment>
<dbReference type="RefSeq" id="WP_130346163.1">
    <property type="nucleotide sequence ID" value="NZ_SGWQ01000008.1"/>
</dbReference>
<gene>
    <name evidence="1" type="ORF">EV193_10848</name>
</gene>
<name>A0A4Q7KIF6_9PSEU</name>
<dbReference type="EMBL" id="SGWQ01000008">
    <property type="protein sequence ID" value="RZS34700.1"/>
    <property type="molecule type" value="Genomic_DNA"/>
</dbReference>
<accession>A0A4Q7KIF6</accession>
<dbReference type="Proteomes" id="UP000294257">
    <property type="component" value="Unassembled WGS sequence"/>
</dbReference>